<dbReference type="AlphaFoldDB" id="A0A2L0EZZ4"/>
<sequence length="172" mass="18175">MLKHSPSPRRAAVGQRLSVIPSGPQSHYLTAGNVFAASEPTTITTIVGSSVAICLWEPTLRVGGISHYLLPRCPDPELASGRFGDSAFPLLLERLVALGVTTRSLQARIVGGACMISAFRERASPLGQQNVDVGMALLRTAGIRILQEDTGGGQGRKLVFRTDDGSATVQPL</sequence>
<dbReference type="InterPro" id="IPR038592">
    <property type="entry name" value="CheD-like_sf"/>
</dbReference>
<dbReference type="Proteomes" id="UP000238348">
    <property type="component" value="Chromosome"/>
</dbReference>
<dbReference type="RefSeq" id="WP_234022617.1">
    <property type="nucleotide sequence ID" value="NZ_CP012673.1"/>
</dbReference>
<protein>
    <recommendedName>
        <fullName evidence="3">Probable chemoreceptor glutamine deamidase CheD</fullName>
        <ecNumber evidence="3">3.5.1.44</ecNumber>
    </recommendedName>
</protein>
<organism evidence="4 5">
    <name type="scientific">Sorangium cellulosum</name>
    <name type="common">Polyangium cellulosum</name>
    <dbReference type="NCBI Taxonomy" id="56"/>
    <lineage>
        <taxon>Bacteria</taxon>
        <taxon>Pseudomonadati</taxon>
        <taxon>Myxococcota</taxon>
        <taxon>Polyangia</taxon>
        <taxon>Polyangiales</taxon>
        <taxon>Polyangiaceae</taxon>
        <taxon>Sorangium</taxon>
    </lineage>
</organism>
<dbReference type="InterPro" id="IPR005659">
    <property type="entry name" value="Chemorcpt_Glu_NH3ase_CheD"/>
</dbReference>
<dbReference type="GO" id="GO:0050568">
    <property type="term" value="F:protein-glutamine glutaminase activity"/>
    <property type="evidence" value="ECO:0007669"/>
    <property type="project" value="UniProtKB-UniRule"/>
</dbReference>
<comment type="function">
    <text evidence="3">Probably deamidates glutamine residues to glutamate on methyl-accepting chemotaxis receptors (MCPs), playing an important role in chemotaxis.</text>
</comment>
<name>A0A2L0EZZ4_SORCE</name>
<dbReference type="EMBL" id="CP012673">
    <property type="protein sequence ID" value="AUX44855.1"/>
    <property type="molecule type" value="Genomic_DNA"/>
</dbReference>
<dbReference type="Gene3D" id="3.30.1330.200">
    <property type="match status" value="1"/>
</dbReference>
<accession>A0A2L0EZZ4</accession>
<keyword evidence="1 3" id="KW-0145">Chemotaxis</keyword>
<proteinExistence type="inferred from homology"/>
<evidence type="ECO:0000256" key="3">
    <source>
        <dbReference type="HAMAP-Rule" id="MF_01440"/>
    </source>
</evidence>
<dbReference type="CDD" id="cd16352">
    <property type="entry name" value="CheD"/>
    <property type="match status" value="1"/>
</dbReference>
<evidence type="ECO:0000256" key="1">
    <source>
        <dbReference type="ARBA" id="ARBA00022500"/>
    </source>
</evidence>
<comment type="similarity">
    <text evidence="3">Belongs to the CheD family.</text>
</comment>
<evidence type="ECO:0000313" key="4">
    <source>
        <dbReference type="EMBL" id="AUX44855.1"/>
    </source>
</evidence>
<keyword evidence="2 3" id="KW-0378">Hydrolase</keyword>
<dbReference type="GO" id="GO:0006935">
    <property type="term" value="P:chemotaxis"/>
    <property type="evidence" value="ECO:0007669"/>
    <property type="project" value="UniProtKB-UniRule"/>
</dbReference>
<dbReference type="EC" id="3.5.1.44" evidence="3"/>
<evidence type="ECO:0000313" key="5">
    <source>
        <dbReference type="Proteomes" id="UP000238348"/>
    </source>
</evidence>
<evidence type="ECO:0000256" key="2">
    <source>
        <dbReference type="ARBA" id="ARBA00022801"/>
    </source>
</evidence>
<dbReference type="HAMAP" id="MF_01440">
    <property type="entry name" value="CheD"/>
    <property type="match status" value="1"/>
</dbReference>
<reference evidence="4 5" key="1">
    <citation type="submission" date="2015-09" db="EMBL/GenBank/DDBJ databases">
        <title>Sorangium comparison.</title>
        <authorList>
            <person name="Zaburannyi N."/>
            <person name="Bunk B."/>
            <person name="Overmann J."/>
            <person name="Mueller R."/>
        </authorList>
    </citation>
    <scope>NUCLEOTIDE SEQUENCE [LARGE SCALE GENOMIC DNA]</scope>
    <source>
        <strain evidence="4 5">So ce26</strain>
    </source>
</reference>
<dbReference type="InterPro" id="IPR011324">
    <property type="entry name" value="Cytotoxic_necrot_fac-like_cat"/>
</dbReference>
<dbReference type="Pfam" id="PF03975">
    <property type="entry name" value="CheD"/>
    <property type="match status" value="1"/>
</dbReference>
<gene>
    <name evidence="3 4" type="primary">cheD</name>
    <name evidence="4" type="ORF">SOCE26_063250</name>
</gene>
<dbReference type="PANTHER" id="PTHR35147:SF1">
    <property type="entry name" value="CHEMORECEPTOR GLUTAMINE DEAMIDASE CHED-RELATED"/>
    <property type="match status" value="1"/>
</dbReference>
<comment type="catalytic activity">
    <reaction evidence="3">
        <text>L-glutaminyl-[protein] + H2O = L-glutamyl-[protein] + NH4(+)</text>
        <dbReference type="Rhea" id="RHEA:16441"/>
        <dbReference type="Rhea" id="RHEA-COMP:10207"/>
        <dbReference type="Rhea" id="RHEA-COMP:10208"/>
        <dbReference type="ChEBI" id="CHEBI:15377"/>
        <dbReference type="ChEBI" id="CHEBI:28938"/>
        <dbReference type="ChEBI" id="CHEBI:29973"/>
        <dbReference type="ChEBI" id="CHEBI:30011"/>
        <dbReference type="EC" id="3.5.1.44"/>
    </reaction>
</comment>
<dbReference type="SUPFAM" id="SSF64438">
    <property type="entry name" value="CNF1/YfiH-like putative cysteine hydrolases"/>
    <property type="match status" value="1"/>
</dbReference>
<dbReference type="PANTHER" id="PTHR35147">
    <property type="entry name" value="CHEMORECEPTOR GLUTAMINE DEAMIDASE CHED-RELATED"/>
    <property type="match status" value="1"/>
</dbReference>